<name>A0A938YAF8_9ACTN</name>
<evidence type="ECO:0000256" key="17">
    <source>
        <dbReference type="SAM" id="Phobius"/>
    </source>
</evidence>
<dbReference type="SMART" id="SM00387">
    <property type="entry name" value="HATPase_c"/>
    <property type="match status" value="1"/>
</dbReference>
<feature type="transmembrane region" description="Helical" evidence="17">
    <location>
        <begin position="45"/>
        <end position="64"/>
    </location>
</feature>
<dbReference type="GO" id="GO:0046872">
    <property type="term" value="F:metal ion binding"/>
    <property type="evidence" value="ECO:0007669"/>
    <property type="project" value="UniProtKB-KW"/>
</dbReference>
<evidence type="ECO:0000256" key="3">
    <source>
        <dbReference type="ARBA" id="ARBA00004496"/>
    </source>
</evidence>
<dbReference type="PIRSF" id="PIRSF037434">
    <property type="entry name" value="STHK_ChrS"/>
    <property type="match status" value="1"/>
</dbReference>
<evidence type="ECO:0000256" key="14">
    <source>
        <dbReference type="ARBA" id="ARBA00024827"/>
    </source>
</evidence>
<keyword evidence="17" id="KW-0472">Membrane</keyword>
<feature type="transmembrane region" description="Helical" evidence="17">
    <location>
        <begin position="111"/>
        <end position="133"/>
    </location>
</feature>
<dbReference type="Proteomes" id="UP000663791">
    <property type="component" value="Unassembled WGS sequence"/>
</dbReference>
<dbReference type="CDD" id="cd16917">
    <property type="entry name" value="HATPase_UhpB-NarQ-NarX-like"/>
    <property type="match status" value="1"/>
</dbReference>
<dbReference type="PROSITE" id="PS50109">
    <property type="entry name" value="HIS_KIN"/>
    <property type="match status" value="1"/>
</dbReference>
<keyword evidence="13" id="KW-0411">Iron-sulfur</keyword>
<keyword evidence="17" id="KW-0812">Transmembrane</keyword>
<dbReference type="EMBL" id="JAERTX010000010">
    <property type="protein sequence ID" value="MBM9460800.1"/>
    <property type="molecule type" value="Genomic_DNA"/>
</dbReference>
<accession>A0A938YAF8</accession>
<dbReference type="Gene3D" id="1.20.5.1930">
    <property type="match status" value="1"/>
</dbReference>
<dbReference type="GO" id="GO:0046983">
    <property type="term" value="F:protein dimerization activity"/>
    <property type="evidence" value="ECO:0007669"/>
    <property type="project" value="InterPro"/>
</dbReference>
<dbReference type="RefSeq" id="WP_205292094.1">
    <property type="nucleotide sequence ID" value="NZ_CP074406.1"/>
</dbReference>
<evidence type="ECO:0000256" key="10">
    <source>
        <dbReference type="ARBA" id="ARBA00022777"/>
    </source>
</evidence>
<evidence type="ECO:0000256" key="2">
    <source>
        <dbReference type="ARBA" id="ARBA00001966"/>
    </source>
</evidence>
<evidence type="ECO:0000313" key="19">
    <source>
        <dbReference type="EMBL" id="MBM9460800.1"/>
    </source>
</evidence>
<dbReference type="PANTHER" id="PTHR24421:SF62">
    <property type="entry name" value="SENSORY TRANSDUCTION HISTIDINE KINASE"/>
    <property type="match status" value="1"/>
</dbReference>
<evidence type="ECO:0000256" key="4">
    <source>
        <dbReference type="ARBA" id="ARBA00012438"/>
    </source>
</evidence>
<dbReference type="InterPro" id="IPR003594">
    <property type="entry name" value="HATPase_dom"/>
</dbReference>
<evidence type="ECO:0000256" key="6">
    <source>
        <dbReference type="ARBA" id="ARBA00022485"/>
    </source>
</evidence>
<dbReference type="InterPro" id="IPR011712">
    <property type="entry name" value="Sig_transdc_His_kin_sub3_dim/P"/>
</dbReference>
<evidence type="ECO:0000256" key="1">
    <source>
        <dbReference type="ARBA" id="ARBA00000085"/>
    </source>
</evidence>
<dbReference type="Pfam" id="PF02518">
    <property type="entry name" value="HATPase_c"/>
    <property type="match status" value="1"/>
</dbReference>
<keyword evidence="16" id="KW-0175">Coiled coil</keyword>
<evidence type="ECO:0000256" key="9">
    <source>
        <dbReference type="ARBA" id="ARBA00022723"/>
    </source>
</evidence>
<feature type="domain" description="Histidine kinase" evidence="18">
    <location>
        <begin position="316"/>
        <end position="405"/>
    </location>
</feature>
<keyword evidence="6" id="KW-0004">4Fe-4S</keyword>
<feature type="transmembrane region" description="Helical" evidence="17">
    <location>
        <begin position="12"/>
        <end position="33"/>
    </location>
</feature>
<dbReference type="Pfam" id="PF07730">
    <property type="entry name" value="HisKA_3"/>
    <property type="match status" value="1"/>
</dbReference>
<evidence type="ECO:0000256" key="16">
    <source>
        <dbReference type="SAM" id="Coils"/>
    </source>
</evidence>
<dbReference type="Gene3D" id="3.30.565.10">
    <property type="entry name" value="Histidine kinase-like ATPase, C-terminal domain"/>
    <property type="match status" value="1"/>
</dbReference>
<comment type="subcellular location">
    <subcellularLocation>
        <location evidence="3">Cytoplasm</location>
    </subcellularLocation>
</comment>
<dbReference type="GO" id="GO:0005737">
    <property type="term" value="C:cytoplasm"/>
    <property type="evidence" value="ECO:0007669"/>
    <property type="project" value="UniProtKB-SubCell"/>
</dbReference>
<keyword evidence="8" id="KW-0808">Transferase</keyword>
<evidence type="ECO:0000259" key="18">
    <source>
        <dbReference type="PROSITE" id="PS50109"/>
    </source>
</evidence>
<dbReference type="PANTHER" id="PTHR24421">
    <property type="entry name" value="NITRATE/NITRITE SENSOR PROTEIN NARX-RELATED"/>
    <property type="match status" value="1"/>
</dbReference>
<keyword evidence="9" id="KW-0479">Metal-binding</keyword>
<keyword evidence="20" id="KW-1185">Reference proteome</keyword>
<keyword evidence="10 19" id="KW-0418">Kinase</keyword>
<dbReference type="InterPro" id="IPR004358">
    <property type="entry name" value="Sig_transdc_His_kin-like_C"/>
</dbReference>
<dbReference type="PRINTS" id="PR00344">
    <property type="entry name" value="BCTRLSENSOR"/>
</dbReference>
<comment type="catalytic activity">
    <reaction evidence="1">
        <text>ATP + protein L-histidine = ADP + protein N-phospho-L-histidine.</text>
        <dbReference type="EC" id="2.7.13.3"/>
    </reaction>
</comment>
<proteinExistence type="predicted"/>
<dbReference type="InterPro" id="IPR005467">
    <property type="entry name" value="His_kinase_dom"/>
</dbReference>
<dbReference type="SUPFAM" id="SSF55874">
    <property type="entry name" value="ATPase domain of HSP90 chaperone/DNA topoisomerase II/histidine kinase"/>
    <property type="match status" value="1"/>
</dbReference>
<feature type="transmembrane region" description="Helical" evidence="17">
    <location>
        <begin position="139"/>
        <end position="161"/>
    </location>
</feature>
<dbReference type="InterPro" id="IPR050482">
    <property type="entry name" value="Sensor_HK_TwoCompSys"/>
</dbReference>
<feature type="coiled-coil region" evidence="16">
    <location>
        <begin position="170"/>
        <end position="224"/>
    </location>
</feature>
<dbReference type="EC" id="2.7.13.3" evidence="4"/>
<dbReference type="GO" id="GO:0016020">
    <property type="term" value="C:membrane"/>
    <property type="evidence" value="ECO:0007669"/>
    <property type="project" value="InterPro"/>
</dbReference>
<evidence type="ECO:0000256" key="13">
    <source>
        <dbReference type="ARBA" id="ARBA00023014"/>
    </source>
</evidence>
<comment type="function">
    <text evidence="14">Member of the two-component regulatory system NreB/NreC involved in the control of dissimilatory nitrate/nitrite reduction in response to oxygen. NreB functions as a direct oxygen sensor histidine kinase which is autophosphorylated, in the absence of oxygen, probably at the conserved histidine residue, and transfers its phosphate group probably to a conserved aspartate residue of NreC. NreB/NreC activates the expression of the nitrate (narGHJI) and nitrite (nir) reductase operons, as well as the putative nitrate transporter gene narT.</text>
</comment>
<dbReference type="GO" id="GO:0051539">
    <property type="term" value="F:4 iron, 4 sulfur cluster binding"/>
    <property type="evidence" value="ECO:0007669"/>
    <property type="project" value="UniProtKB-KW"/>
</dbReference>
<dbReference type="AlphaFoldDB" id="A0A938YAF8"/>
<evidence type="ECO:0000256" key="7">
    <source>
        <dbReference type="ARBA" id="ARBA00022490"/>
    </source>
</evidence>
<reference evidence="19" key="1">
    <citation type="submission" date="2021-01" db="EMBL/GenBank/DDBJ databases">
        <title>Novel species in genus Nocardioides.</title>
        <authorList>
            <person name="Zhang G."/>
        </authorList>
    </citation>
    <scope>NUCLEOTIDE SEQUENCE</scope>
    <source>
        <strain evidence="19">Zg-536</strain>
    </source>
</reference>
<evidence type="ECO:0000256" key="8">
    <source>
        <dbReference type="ARBA" id="ARBA00022679"/>
    </source>
</evidence>
<evidence type="ECO:0000313" key="20">
    <source>
        <dbReference type="Proteomes" id="UP000663791"/>
    </source>
</evidence>
<evidence type="ECO:0000256" key="5">
    <source>
        <dbReference type="ARBA" id="ARBA00017322"/>
    </source>
</evidence>
<protein>
    <recommendedName>
        <fullName evidence="5">Oxygen sensor histidine kinase NreB</fullName>
        <ecNumber evidence="4">2.7.13.3</ecNumber>
    </recommendedName>
    <alternativeName>
        <fullName evidence="15">Nitrogen regulation protein B</fullName>
    </alternativeName>
</protein>
<organism evidence="19 20">
    <name type="scientific">Nocardioides faecalis</name>
    <dbReference type="NCBI Taxonomy" id="2803858"/>
    <lineage>
        <taxon>Bacteria</taxon>
        <taxon>Bacillati</taxon>
        <taxon>Actinomycetota</taxon>
        <taxon>Actinomycetes</taxon>
        <taxon>Propionibacteriales</taxon>
        <taxon>Nocardioidaceae</taxon>
        <taxon>Nocardioides</taxon>
    </lineage>
</organism>
<keyword evidence="11" id="KW-0408">Iron</keyword>
<evidence type="ECO:0000256" key="11">
    <source>
        <dbReference type="ARBA" id="ARBA00023004"/>
    </source>
</evidence>
<comment type="caution">
    <text evidence="19">The sequence shown here is derived from an EMBL/GenBank/DDBJ whole genome shotgun (WGS) entry which is preliminary data.</text>
</comment>
<dbReference type="InterPro" id="IPR017205">
    <property type="entry name" value="Sig_transdc_His_kinase_ChrS"/>
</dbReference>
<dbReference type="GO" id="GO:0000155">
    <property type="term" value="F:phosphorelay sensor kinase activity"/>
    <property type="evidence" value="ECO:0007669"/>
    <property type="project" value="InterPro"/>
</dbReference>
<keyword evidence="17" id="KW-1133">Transmembrane helix</keyword>
<comment type="cofactor">
    <cofactor evidence="2">
        <name>[4Fe-4S] cluster</name>
        <dbReference type="ChEBI" id="CHEBI:49883"/>
    </cofactor>
</comment>
<keyword evidence="7" id="KW-0963">Cytoplasm</keyword>
<gene>
    <name evidence="19" type="ORF">JK386_12895</name>
</gene>
<evidence type="ECO:0000256" key="12">
    <source>
        <dbReference type="ARBA" id="ARBA00023012"/>
    </source>
</evidence>
<dbReference type="InterPro" id="IPR036890">
    <property type="entry name" value="HATPase_C_sf"/>
</dbReference>
<keyword evidence="12" id="KW-0902">Two-component regulatory system</keyword>
<sequence length="409" mass="42513">MSTATAGAQEQHWLRHLPLALLGVAVAVALASAPATGAASPAARLLAQLALAAVTAALLAWWAYGPTAGGSPLRFVVRTVLAFALTVLNPLFCVFAWIGFADAAEVLRGRWVWVGFAGTAAAMATGQSGGLPIGSAGHLAFFFALFALNFGLAGAMGRAALQMERTSTDRAAAIAELERANASLEEALARNEALQETVVAQARVAGVQEERQRLAREIHDTIAQSLAAVLTQLQAAGGEADPGPRIVRATELTRTALADARRSVMDLSPAPLTDADLPTAIEAVVRTFSAAHHPLCADLVVAGEVRELHPEVETTVLRVAQEALANVARHAGAARVLLTLTYDDAELILDVRDDGSGFEPTTAPSASSFGLRGMRQRAERLAGVLEVETEPGAGTALSLRLPALVRGAA</sequence>
<evidence type="ECO:0000256" key="15">
    <source>
        <dbReference type="ARBA" id="ARBA00030800"/>
    </source>
</evidence>
<feature type="transmembrane region" description="Helical" evidence="17">
    <location>
        <begin position="76"/>
        <end position="99"/>
    </location>
</feature>